<gene>
    <name evidence="3" type="ORF">NDU88_000739</name>
</gene>
<evidence type="ECO:0000256" key="1">
    <source>
        <dbReference type="SAM" id="MobiDB-lite"/>
    </source>
</evidence>
<comment type="caution">
    <text evidence="3">The sequence shown here is derived from an EMBL/GenBank/DDBJ whole genome shotgun (WGS) entry which is preliminary data.</text>
</comment>
<accession>A0AAV7V7Q4</accession>
<dbReference type="AlphaFoldDB" id="A0AAV7V7Q4"/>
<feature type="region of interest" description="Disordered" evidence="1">
    <location>
        <begin position="1"/>
        <end position="20"/>
    </location>
</feature>
<dbReference type="InterPro" id="IPR013854">
    <property type="entry name" value="TF_AP2_C"/>
</dbReference>
<proteinExistence type="predicted"/>
<organism evidence="3 4">
    <name type="scientific">Pleurodeles waltl</name>
    <name type="common">Iberian ribbed newt</name>
    <dbReference type="NCBI Taxonomy" id="8319"/>
    <lineage>
        <taxon>Eukaryota</taxon>
        <taxon>Metazoa</taxon>
        <taxon>Chordata</taxon>
        <taxon>Craniata</taxon>
        <taxon>Vertebrata</taxon>
        <taxon>Euteleostomi</taxon>
        <taxon>Amphibia</taxon>
        <taxon>Batrachia</taxon>
        <taxon>Caudata</taxon>
        <taxon>Salamandroidea</taxon>
        <taxon>Salamandridae</taxon>
        <taxon>Pleurodelinae</taxon>
        <taxon>Pleurodeles</taxon>
    </lineage>
</organism>
<protein>
    <recommendedName>
        <fullName evidence="2">Transcription factor AP-2 C-terminal domain-containing protein</fullName>
    </recommendedName>
</protein>
<feature type="compositionally biased region" description="Low complexity" evidence="1">
    <location>
        <begin position="8"/>
        <end position="19"/>
    </location>
</feature>
<sequence length="263" mass="28261">MPPGYPGSGDAASAAGQQSTRRVVGLVDASPRKGAAALGSSSAVPEASVRAPYESSAMEMDTSIEGSTKTAKLDVAAADAICAEVEISNTESWTADQGVVSGVFGSVYSMFDINLSHKGQIQHLVTAEELERRFSEPEKFSLRIAQRYLRQRKDVVSNLADKCSQYNLHPKRNVGLTSAWTLITEGDVKHLAESTEVLAAKYWPSREIAKDLNTICAASAARTGQLENTRDYLVGLQQTLGEKLEMFDLVTHGGGSQFASLFI</sequence>
<dbReference type="Proteomes" id="UP001066276">
    <property type="component" value="Chromosome 2_1"/>
</dbReference>
<reference evidence="3" key="1">
    <citation type="journal article" date="2022" name="bioRxiv">
        <title>Sequencing and chromosome-scale assembly of the giantPleurodeles waltlgenome.</title>
        <authorList>
            <person name="Brown T."/>
            <person name="Elewa A."/>
            <person name="Iarovenko S."/>
            <person name="Subramanian E."/>
            <person name="Araus A.J."/>
            <person name="Petzold A."/>
            <person name="Susuki M."/>
            <person name="Suzuki K.-i.T."/>
            <person name="Hayashi T."/>
            <person name="Toyoda A."/>
            <person name="Oliveira C."/>
            <person name="Osipova E."/>
            <person name="Leigh N.D."/>
            <person name="Simon A."/>
            <person name="Yun M.H."/>
        </authorList>
    </citation>
    <scope>NUCLEOTIDE SEQUENCE</scope>
    <source>
        <strain evidence="3">20211129_DDA</strain>
        <tissue evidence="3">Liver</tissue>
    </source>
</reference>
<feature type="non-terminal residue" evidence="3">
    <location>
        <position position="263"/>
    </location>
</feature>
<name>A0AAV7V7Q4_PLEWA</name>
<feature type="domain" description="Transcription factor AP-2 C-terminal" evidence="2">
    <location>
        <begin position="120"/>
        <end position="239"/>
    </location>
</feature>
<dbReference type="Pfam" id="PF03299">
    <property type="entry name" value="TF_AP-2"/>
    <property type="match status" value="1"/>
</dbReference>
<keyword evidence="4" id="KW-1185">Reference proteome</keyword>
<evidence type="ECO:0000313" key="3">
    <source>
        <dbReference type="EMBL" id="KAJ1196876.1"/>
    </source>
</evidence>
<evidence type="ECO:0000313" key="4">
    <source>
        <dbReference type="Proteomes" id="UP001066276"/>
    </source>
</evidence>
<evidence type="ECO:0000259" key="2">
    <source>
        <dbReference type="Pfam" id="PF03299"/>
    </source>
</evidence>
<dbReference type="EMBL" id="JANPWB010000003">
    <property type="protein sequence ID" value="KAJ1196876.1"/>
    <property type="molecule type" value="Genomic_DNA"/>
</dbReference>